<reference evidence="1 2" key="1">
    <citation type="submission" date="2012-04" db="EMBL/GenBank/DDBJ databases">
        <authorList>
            <person name="Harkins D.M."/>
            <person name="Madupu R."/>
            <person name="Durkin A.S."/>
            <person name="Torralba M."/>
            <person name="Methe B."/>
            <person name="Sutton G.G."/>
            <person name="Nelson K.E."/>
        </authorList>
    </citation>
    <scope>NUCLEOTIDE SEQUENCE [LARGE SCALE GENOMIC DNA]</scope>
    <source>
        <strain evidence="1 2">HK411</strain>
    </source>
</reference>
<dbReference type="PROSITE" id="PS51450">
    <property type="entry name" value="LRR"/>
    <property type="match status" value="1"/>
</dbReference>
<dbReference type="InterPro" id="IPR032675">
    <property type="entry name" value="LRR_dom_sf"/>
</dbReference>
<dbReference type="EMBL" id="AJMU01000049">
    <property type="protein sequence ID" value="EIG25804.1"/>
    <property type="molecule type" value="Genomic_DNA"/>
</dbReference>
<proteinExistence type="predicted"/>
<accession>I2NIZ3</accession>
<dbReference type="InterPro" id="IPR001611">
    <property type="entry name" value="Leu-rich_rpt"/>
</dbReference>
<organism evidence="1 2">
    <name type="scientific">Haemophilus paraphrohaemolyticus HK411</name>
    <dbReference type="NCBI Taxonomy" id="1095743"/>
    <lineage>
        <taxon>Bacteria</taxon>
        <taxon>Pseudomonadati</taxon>
        <taxon>Pseudomonadota</taxon>
        <taxon>Gammaproteobacteria</taxon>
        <taxon>Pasteurellales</taxon>
        <taxon>Pasteurellaceae</taxon>
        <taxon>Haemophilus</taxon>
    </lineage>
</organism>
<dbReference type="PATRIC" id="fig|1095743.3.peg.1054"/>
<evidence type="ECO:0000313" key="1">
    <source>
        <dbReference type="EMBL" id="EIG25804.1"/>
    </source>
</evidence>
<dbReference type="SUPFAM" id="SSF52047">
    <property type="entry name" value="RNI-like"/>
    <property type="match status" value="1"/>
</dbReference>
<dbReference type="OrthoDB" id="1012460at2"/>
<gene>
    <name evidence="1" type="ORF">HMPREF1054_0207</name>
</gene>
<comment type="caution">
    <text evidence="1">The sequence shown here is derived from an EMBL/GenBank/DDBJ whole genome shotgun (WGS) entry which is preliminary data.</text>
</comment>
<dbReference type="AlphaFoldDB" id="I2NIZ3"/>
<name>I2NIZ3_9PAST</name>
<evidence type="ECO:0000313" key="2">
    <source>
        <dbReference type="Proteomes" id="UP000003345"/>
    </source>
</evidence>
<dbReference type="Proteomes" id="UP000003345">
    <property type="component" value="Unassembled WGS sequence"/>
</dbReference>
<sequence>MIKNIRNFAVYNELRIELGDKDVKVIYRDTVKILREILDRLGIVYGKMESPQCLSYRLISHINGNSNFSKGADGYAEYDEFLIEKVSGHVTVMHRNLKSILDEIAKSVGFEFENEKNSNDFNEALINFINAQKIGKISQMSEDEIADNEFISDADWDWWCHLSDTMKYILIHDLPNQEEEIGIIEFYDENDFDTEADIYDRDTFGILLGEYVTGLYLLDDTFIEPVLDNINIPNNVYEIDDLEPLVYLNNYILSISFRDWNGMINQVMFNSIVKFNKLESLDLSYNRINIDELYKLTKLNHLKQLYLRRVMEFTDELINFNESELSNLKEKLPHCEILM</sequence>
<protein>
    <submittedName>
        <fullName evidence="1">Uncharacterized protein</fullName>
    </submittedName>
</protein>
<dbReference type="Gene3D" id="3.80.10.10">
    <property type="entry name" value="Ribonuclease Inhibitor"/>
    <property type="match status" value="1"/>
</dbReference>